<protein>
    <recommendedName>
        <fullName evidence="4">DUF2306 domain-containing protein</fullName>
    </recommendedName>
</protein>
<feature type="transmembrane region" description="Helical" evidence="1">
    <location>
        <begin position="213"/>
        <end position="233"/>
    </location>
</feature>
<feature type="transmembrane region" description="Helical" evidence="1">
    <location>
        <begin position="72"/>
        <end position="98"/>
    </location>
</feature>
<dbReference type="EMBL" id="JACHXZ010000001">
    <property type="protein sequence ID" value="MBB3167399.1"/>
    <property type="molecule type" value="Genomic_DNA"/>
</dbReference>
<evidence type="ECO:0000313" key="2">
    <source>
        <dbReference type="EMBL" id="MBB3167399.1"/>
    </source>
</evidence>
<dbReference type="InterPro" id="IPR018750">
    <property type="entry name" value="DUF2306_membrane"/>
</dbReference>
<keyword evidence="1" id="KW-0812">Transmembrane</keyword>
<feature type="transmembrane region" description="Helical" evidence="1">
    <location>
        <begin position="245"/>
        <end position="271"/>
    </location>
</feature>
<evidence type="ECO:0000256" key="1">
    <source>
        <dbReference type="SAM" id="Phobius"/>
    </source>
</evidence>
<reference evidence="2 3" key="1">
    <citation type="submission" date="2020-08" db="EMBL/GenBank/DDBJ databases">
        <title>Genomic Encyclopedia of Type Strains, Phase III (KMG-III): the genomes of soil and plant-associated and newly described type strains.</title>
        <authorList>
            <person name="Whitman W."/>
        </authorList>
    </citation>
    <scope>NUCLEOTIDE SEQUENCE [LARGE SCALE GENOMIC DNA]</scope>
    <source>
        <strain evidence="2 3">CECT 8571</strain>
    </source>
</reference>
<keyword evidence="1" id="KW-0472">Membrane</keyword>
<sequence length="274" mass="30220">MSDIALQQQIMPRIQLDRIVPMAVTTWFSIAAVGHWIFCVYIVAAFFPPIAENGMQGLKGMHLPSGFNEGDFIGNIAAISHVLLASIIIGGGPLQLIPAVRNRFPRFHRVLGRCYLVAAVTSALVGLYMTWTRSAIGDVISHIGISGDAVLILVCALMAVRHAMARRFVEHRRWALRLFLVASAVWFSRVGLMGWVMLTGGVGVDFKTFTGPFLYFLGFANYLLPLGMLQWYFHCQQGAAPWVKSAFVVSLGLLTIYMAVGIFAATMGLWLPRM</sequence>
<feature type="transmembrane region" description="Helical" evidence="1">
    <location>
        <begin position="176"/>
        <end position="198"/>
    </location>
</feature>
<keyword evidence="3" id="KW-1185">Reference proteome</keyword>
<dbReference type="Pfam" id="PF10067">
    <property type="entry name" value="DUF2306"/>
    <property type="match status" value="1"/>
</dbReference>
<keyword evidence="1" id="KW-1133">Transmembrane helix</keyword>
<organism evidence="2 3">
    <name type="scientific">Simiduia aestuariiviva</name>
    <dbReference type="NCBI Taxonomy" id="1510459"/>
    <lineage>
        <taxon>Bacteria</taxon>
        <taxon>Pseudomonadati</taxon>
        <taxon>Pseudomonadota</taxon>
        <taxon>Gammaproteobacteria</taxon>
        <taxon>Cellvibrionales</taxon>
        <taxon>Cellvibrionaceae</taxon>
        <taxon>Simiduia</taxon>
    </lineage>
</organism>
<evidence type="ECO:0008006" key="4">
    <source>
        <dbReference type="Google" id="ProtNLM"/>
    </source>
</evidence>
<evidence type="ECO:0000313" key="3">
    <source>
        <dbReference type="Proteomes" id="UP000559987"/>
    </source>
</evidence>
<dbReference type="AlphaFoldDB" id="A0A839ULF4"/>
<proteinExistence type="predicted"/>
<feature type="transmembrane region" description="Helical" evidence="1">
    <location>
        <begin position="143"/>
        <end position="164"/>
    </location>
</feature>
<accession>A0A839ULF4</accession>
<dbReference type="Proteomes" id="UP000559987">
    <property type="component" value="Unassembled WGS sequence"/>
</dbReference>
<dbReference type="RefSeq" id="WP_183908083.1">
    <property type="nucleotide sequence ID" value="NZ_JACHXZ010000001.1"/>
</dbReference>
<feature type="transmembrane region" description="Helical" evidence="1">
    <location>
        <begin position="110"/>
        <end position="131"/>
    </location>
</feature>
<comment type="caution">
    <text evidence="2">The sequence shown here is derived from an EMBL/GenBank/DDBJ whole genome shotgun (WGS) entry which is preliminary data.</text>
</comment>
<gene>
    <name evidence="2" type="ORF">FHS30_000575</name>
</gene>
<name>A0A839ULF4_9GAMM</name>
<feature type="transmembrane region" description="Helical" evidence="1">
    <location>
        <begin position="20"/>
        <end position="47"/>
    </location>
</feature>